<feature type="transmembrane region" description="Helical" evidence="8">
    <location>
        <begin position="15"/>
        <end position="35"/>
    </location>
</feature>
<dbReference type="Pfam" id="PF01627">
    <property type="entry name" value="Hpt"/>
    <property type="match status" value="1"/>
</dbReference>
<dbReference type="Pfam" id="PF02518">
    <property type="entry name" value="HATPase_c"/>
    <property type="match status" value="1"/>
</dbReference>
<dbReference type="RefSeq" id="WP_399843120.1">
    <property type="nucleotide sequence ID" value="NZ_JBITWC010000007.1"/>
</dbReference>
<dbReference type="GO" id="GO:0005524">
    <property type="term" value="F:ATP binding"/>
    <property type="evidence" value="ECO:0007669"/>
    <property type="project" value="UniProtKB-KW"/>
</dbReference>
<keyword evidence="13" id="KW-1185">Reference proteome</keyword>
<dbReference type="PROSITE" id="PS50110">
    <property type="entry name" value="RESPONSE_REGULATORY"/>
    <property type="match status" value="1"/>
</dbReference>
<evidence type="ECO:0000256" key="6">
    <source>
        <dbReference type="PROSITE-ProRule" id="PRU00169"/>
    </source>
</evidence>
<dbReference type="SUPFAM" id="SSF52172">
    <property type="entry name" value="CheY-like"/>
    <property type="match status" value="1"/>
</dbReference>
<feature type="modified residue" description="Phosphohistidine" evidence="5">
    <location>
        <position position="692"/>
    </location>
</feature>
<dbReference type="SUPFAM" id="SSF55874">
    <property type="entry name" value="ATPase domain of HSP90 chaperone/DNA topoisomerase II/histidine kinase"/>
    <property type="match status" value="1"/>
</dbReference>
<dbReference type="Proteomes" id="UP001614338">
    <property type="component" value="Unassembled WGS sequence"/>
</dbReference>
<keyword evidence="12" id="KW-0067">ATP-binding</keyword>
<sequence length="751" mass="83596">MLPILRHYFSRRVRVATFSAILFFLSAIITGGVIFQRQHAIENRLLENLVWTGYQFDREVREFHLTLVDSQLGHMSSEDLLLRFEILFSRKTLFQQGEINLAVSKIEGVNALVEQAAAVIHEIDHLIEPLWDDANALNDELIRQALERTVQLQQITGTILIETNASVARLRTLEREKMTQLYGLALIILLSLMLSGGLLVRALLIEGKVSIRKAQALEVKSRELKETAKRAEIASQAKSQFMAVMSHEIRTPLNGVVGMADLLSEEVHTPKAHAYLSALKRSAESLRAVINDILDYTKIESGRLDLDARTFDLRECIEALCTGYVLQEKSKSVVFNYSIDPSLPRFVVGDIARLRQVMMNLINNALKFTEEGFVKFHASPGDDHRLLFEVYDTGCGIEAADQERLFSAFSQVDTSMARRHEGTGLGLAICKRLVHAMGGEIGVTSQVGMGSRFWFAVALPEAEAMEVYHHSEQQAALVDNHHILIVEDNPINQTVAKVMLEQLGQRVTIADNGQSALTQLQEEYSAIDLVLMDMQMPILDGPETTQRWRAFETANALPRLPIVAMTANVMPEHRERCFESGMDDMINKPFTREELYQLISRYVPTADVTMESVEQSGRAVSEQESALGDSPTERDALDVLDRKICAELQEAFDPASLNALLNAFLTRLEERLIRLRACWLAGDNESLRKEAHSLKGAAASLGCAAIAERAALLEKGASQEGEASVVGLLDALEALKLITQQALLDQGLLAV</sequence>
<evidence type="ECO:0000256" key="7">
    <source>
        <dbReference type="SAM" id="MobiDB-lite"/>
    </source>
</evidence>
<reference evidence="12 13" key="1">
    <citation type="submission" date="2024-10" db="EMBL/GenBank/DDBJ databases">
        <title>The Natural Products Discovery Center: Release of the First 8490 Sequenced Strains for Exploring Actinobacteria Biosynthetic Diversity.</title>
        <authorList>
            <person name="Kalkreuter E."/>
            <person name="Kautsar S.A."/>
            <person name="Yang D."/>
            <person name="Bader C.D."/>
            <person name="Teijaro C.N."/>
            <person name="Fluegel L."/>
            <person name="Davis C.M."/>
            <person name="Simpson J.R."/>
            <person name="Lauterbach L."/>
            <person name="Steele A.D."/>
            <person name="Gui C."/>
            <person name="Meng S."/>
            <person name="Li G."/>
            <person name="Viehrig K."/>
            <person name="Ye F."/>
            <person name="Su P."/>
            <person name="Kiefer A.F."/>
            <person name="Nichols A."/>
            <person name="Cepeda A.J."/>
            <person name="Yan W."/>
            <person name="Fan B."/>
            <person name="Jiang Y."/>
            <person name="Adhikari A."/>
            <person name="Zheng C.-J."/>
            <person name="Schuster L."/>
            <person name="Cowan T.M."/>
            <person name="Smanski M.J."/>
            <person name="Chevrette M.G."/>
            <person name="De Carvalho L.P.S."/>
            <person name="Shen B."/>
        </authorList>
    </citation>
    <scope>NUCLEOTIDE SEQUENCE [LARGE SCALE GENOMIC DNA]</scope>
    <source>
        <strain evidence="12 13">NPDC077409</strain>
    </source>
</reference>
<dbReference type="Pfam" id="PF00072">
    <property type="entry name" value="Response_reg"/>
    <property type="match status" value="1"/>
</dbReference>
<dbReference type="SMART" id="SM00448">
    <property type="entry name" value="REC"/>
    <property type="match status" value="1"/>
</dbReference>
<dbReference type="InterPro" id="IPR003661">
    <property type="entry name" value="HisK_dim/P_dom"/>
</dbReference>
<feature type="region of interest" description="Disordered" evidence="7">
    <location>
        <begin position="613"/>
        <end position="632"/>
    </location>
</feature>
<comment type="catalytic activity">
    <reaction evidence="1">
        <text>ATP + protein L-histidine = ADP + protein N-phospho-L-histidine.</text>
        <dbReference type="EC" id="2.7.13.3"/>
    </reaction>
</comment>
<evidence type="ECO:0000256" key="4">
    <source>
        <dbReference type="ARBA" id="ARBA00023012"/>
    </source>
</evidence>
<dbReference type="Gene3D" id="1.20.120.160">
    <property type="entry name" value="HPT domain"/>
    <property type="match status" value="1"/>
</dbReference>
<dbReference type="PROSITE" id="PS50894">
    <property type="entry name" value="HPT"/>
    <property type="match status" value="1"/>
</dbReference>
<evidence type="ECO:0000256" key="1">
    <source>
        <dbReference type="ARBA" id="ARBA00000085"/>
    </source>
</evidence>
<feature type="domain" description="Histidine kinase" evidence="9">
    <location>
        <begin position="244"/>
        <end position="461"/>
    </location>
</feature>
<dbReference type="EMBL" id="JBITWC010000007">
    <property type="protein sequence ID" value="MFI8749522.1"/>
    <property type="molecule type" value="Genomic_DNA"/>
</dbReference>
<dbReference type="PANTHER" id="PTHR45339">
    <property type="entry name" value="HYBRID SIGNAL TRANSDUCTION HISTIDINE KINASE J"/>
    <property type="match status" value="1"/>
</dbReference>
<dbReference type="PRINTS" id="PR00344">
    <property type="entry name" value="BCTRLSENSOR"/>
</dbReference>
<dbReference type="PROSITE" id="PS50109">
    <property type="entry name" value="HIS_KIN"/>
    <property type="match status" value="1"/>
</dbReference>
<name>A0ABW8BQM7_9GAMM</name>
<keyword evidence="8" id="KW-0812">Transmembrane</keyword>
<evidence type="ECO:0000259" key="10">
    <source>
        <dbReference type="PROSITE" id="PS50110"/>
    </source>
</evidence>
<evidence type="ECO:0000256" key="2">
    <source>
        <dbReference type="ARBA" id="ARBA00012438"/>
    </source>
</evidence>
<dbReference type="InterPro" id="IPR004358">
    <property type="entry name" value="Sig_transdc_His_kin-like_C"/>
</dbReference>
<dbReference type="InterPro" id="IPR011006">
    <property type="entry name" value="CheY-like_superfamily"/>
</dbReference>
<dbReference type="Gene3D" id="1.10.287.130">
    <property type="match status" value="1"/>
</dbReference>
<feature type="domain" description="HPt" evidence="11">
    <location>
        <begin position="653"/>
        <end position="751"/>
    </location>
</feature>
<comment type="caution">
    <text evidence="12">The sequence shown here is derived from an EMBL/GenBank/DDBJ whole genome shotgun (WGS) entry which is preliminary data.</text>
</comment>
<evidence type="ECO:0000256" key="8">
    <source>
        <dbReference type="SAM" id="Phobius"/>
    </source>
</evidence>
<evidence type="ECO:0000313" key="12">
    <source>
        <dbReference type="EMBL" id="MFI8749522.1"/>
    </source>
</evidence>
<dbReference type="InterPro" id="IPR005467">
    <property type="entry name" value="His_kinase_dom"/>
</dbReference>
<keyword evidence="8" id="KW-0472">Membrane</keyword>
<dbReference type="SMART" id="SM00388">
    <property type="entry name" value="HisKA"/>
    <property type="match status" value="1"/>
</dbReference>
<dbReference type="Gene3D" id="3.30.565.10">
    <property type="entry name" value="Histidine kinase-like ATPase, C-terminal domain"/>
    <property type="match status" value="1"/>
</dbReference>
<proteinExistence type="predicted"/>
<dbReference type="InterPro" id="IPR003594">
    <property type="entry name" value="HATPase_dom"/>
</dbReference>
<dbReference type="EC" id="2.7.13.3" evidence="2"/>
<dbReference type="InterPro" id="IPR001789">
    <property type="entry name" value="Sig_transdc_resp-reg_receiver"/>
</dbReference>
<organism evidence="12 13">
    <name type="scientific">Vreelandella lionensis</name>
    <dbReference type="NCBI Taxonomy" id="1144478"/>
    <lineage>
        <taxon>Bacteria</taxon>
        <taxon>Pseudomonadati</taxon>
        <taxon>Pseudomonadota</taxon>
        <taxon>Gammaproteobacteria</taxon>
        <taxon>Oceanospirillales</taxon>
        <taxon>Halomonadaceae</taxon>
        <taxon>Vreelandella</taxon>
    </lineage>
</organism>
<gene>
    <name evidence="12" type="ORF">ACIGG6_05900</name>
</gene>
<feature type="domain" description="Response regulatory" evidence="10">
    <location>
        <begin position="482"/>
        <end position="603"/>
    </location>
</feature>
<keyword evidence="4" id="KW-0902">Two-component regulatory system</keyword>
<evidence type="ECO:0000259" key="11">
    <source>
        <dbReference type="PROSITE" id="PS50894"/>
    </source>
</evidence>
<dbReference type="InterPro" id="IPR036641">
    <property type="entry name" value="HPT_dom_sf"/>
</dbReference>
<dbReference type="Gene3D" id="3.40.50.2300">
    <property type="match status" value="1"/>
</dbReference>
<dbReference type="InterPro" id="IPR036890">
    <property type="entry name" value="HATPase_C_sf"/>
</dbReference>
<dbReference type="Pfam" id="PF00512">
    <property type="entry name" value="HisKA"/>
    <property type="match status" value="1"/>
</dbReference>
<dbReference type="CDD" id="cd17546">
    <property type="entry name" value="REC_hyHK_CKI1_RcsC-like"/>
    <property type="match status" value="1"/>
</dbReference>
<dbReference type="CDD" id="cd00082">
    <property type="entry name" value="HisKA"/>
    <property type="match status" value="1"/>
</dbReference>
<dbReference type="SUPFAM" id="SSF47226">
    <property type="entry name" value="Histidine-containing phosphotransfer domain, HPT domain"/>
    <property type="match status" value="1"/>
</dbReference>
<feature type="transmembrane region" description="Helical" evidence="8">
    <location>
        <begin position="181"/>
        <end position="204"/>
    </location>
</feature>
<keyword evidence="3 6" id="KW-0597">Phosphoprotein</keyword>
<dbReference type="SMART" id="SM00387">
    <property type="entry name" value="HATPase_c"/>
    <property type="match status" value="1"/>
</dbReference>
<accession>A0ABW8BQM7</accession>
<dbReference type="InterPro" id="IPR036097">
    <property type="entry name" value="HisK_dim/P_sf"/>
</dbReference>
<evidence type="ECO:0000256" key="5">
    <source>
        <dbReference type="PROSITE-ProRule" id="PRU00110"/>
    </source>
</evidence>
<keyword evidence="8" id="KW-1133">Transmembrane helix</keyword>
<dbReference type="SUPFAM" id="SSF47384">
    <property type="entry name" value="Homodimeric domain of signal transducing histidine kinase"/>
    <property type="match status" value="1"/>
</dbReference>
<evidence type="ECO:0000256" key="3">
    <source>
        <dbReference type="ARBA" id="ARBA00022553"/>
    </source>
</evidence>
<feature type="modified residue" description="4-aspartylphosphate" evidence="6">
    <location>
        <position position="533"/>
    </location>
</feature>
<protein>
    <recommendedName>
        <fullName evidence="2">histidine kinase</fullName>
        <ecNumber evidence="2">2.7.13.3</ecNumber>
    </recommendedName>
</protein>
<keyword evidence="12" id="KW-0547">Nucleotide-binding</keyword>
<evidence type="ECO:0000313" key="13">
    <source>
        <dbReference type="Proteomes" id="UP001614338"/>
    </source>
</evidence>
<dbReference type="InterPro" id="IPR008207">
    <property type="entry name" value="Sig_transdc_His_kin_Hpt_dom"/>
</dbReference>
<dbReference type="PANTHER" id="PTHR45339:SF5">
    <property type="entry name" value="HISTIDINE KINASE"/>
    <property type="match status" value="1"/>
</dbReference>
<dbReference type="CDD" id="cd16922">
    <property type="entry name" value="HATPase_EvgS-ArcB-TorS-like"/>
    <property type="match status" value="1"/>
</dbReference>
<evidence type="ECO:0000259" key="9">
    <source>
        <dbReference type="PROSITE" id="PS50109"/>
    </source>
</evidence>